<organism evidence="1">
    <name type="scientific">marine metagenome</name>
    <dbReference type="NCBI Taxonomy" id="408172"/>
    <lineage>
        <taxon>unclassified sequences</taxon>
        <taxon>metagenomes</taxon>
        <taxon>ecological metagenomes</taxon>
    </lineage>
</organism>
<feature type="non-terminal residue" evidence="1">
    <location>
        <position position="1"/>
    </location>
</feature>
<feature type="non-terminal residue" evidence="1">
    <location>
        <position position="37"/>
    </location>
</feature>
<protein>
    <submittedName>
        <fullName evidence="1">Uncharacterized protein</fullName>
    </submittedName>
</protein>
<sequence>VAGTDSWQFVQRWGSRLRAWVSELVKRLARKELPLFP</sequence>
<dbReference type="AlphaFoldDB" id="A0A383BBU4"/>
<proteinExistence type="predicted"/>
<dbReference type="EMBL" id="UINC01199249">
    <property type="protein sequence ID" value="SVE17587.1"/>
    <property type="molecule type" value="Genomic_DNA"/>
</dbReference>
<name>A0A383BBU4_9ZZZZ</name>
<gene>
    <name evidence="1" type="ORF">METZ01_LOCUS470441</name>
</gene>
<evidence type="ECO:0000313" key="1">
    <source>
        <dbReference type="EMBL" id="SVE17587.1"/>
    </source>
</evidence>
<accession>A0A383BBU4</accession>
<reference evidence="1" key="1">
    <citation type="submission" date="2018-05" db="EMBL/GenBank/DDBJ databases">
        <authorList>
            <person name="Lanie J.A."/>
            <person name="Ng W.-L."/>
            <person name="Kazmierczak K.M."/>
            <person name="Andrzejewski T.M."/>
            <person name="Davidsen T.M."/>
            <person name="Wayne K.J."/>
            <person name="Tettelin H."/>
            <person name="Glass J.I."/>
            <person name="Rusch D."/>
            <person name="Podicherti R."/>
            <person name="Tsui H.-C.T."/>
            <person name="Winkler M.E."/>
        </authorList>
    </citation>
    <scope>NUCLEOTIDE SEQUENCE</scope>
</reference>